<dbReference type="Gene3D" id="1.20.1250.20">
    <property type="entry name" value="MFS general substrate transporter like domains"/>
    <property type="match status" value="1"/>
</dbReference>
<feature type="transmembrane region" description="Helical" evidence="6">
    <location>
        <begin position="138"/>
        <end position="157"/>
    </location>
</feature>
<keyword evidence="2" id="KW-0813">Transport</keyword>
<feature type="transmembrane region" description="Helical" evidence="6">
    <location>
        <begin position="284"/>
        <end position="305"/>
    </location>
</feature>
<keyword evidence="4 6" id="KW-1133">Transmembrane helix</keyword>
<dbReference type="EMBL" id="LUGH01000540">
    <property type="protein sequence ID" value="OBZ84217.1"/>
    <property type="molecule type" value="Genomic_DNA"/>
</dbReference>
<dbReference type="Pfam" id="PF07690">
    <property type="entry name" value="MFS_1"/>
    <property type="match status" value="1"/>
</dbReference>
<dbReference type="InParanoid" id="A0A1C7N5C9"/>
<dbReference type="InterPro" id="IPR036259">
    <property type="entry name" value="MFS_trans_sf"/>
</dbReference>
<dbReference type="GO" id="GO:0005886">
    <property type="term" value="C:plasma membrane"/>
    <property type="evidence" value="ECO:0007669"/>
    <property type="project" value="TreeGrafter"/>
</dbReference>
<proteinExistence type="predicted"/>
<evidence type="ECO:0000256" key="6">
    <source>
        <dbReference type="SAM" id="Phobius"/>
    </source>
</evidence>
<dbReference type="GO" id="GO:0022857">
    <property type="term" value="F:transmembrane transporter activity"/>
    <property type="evidence" value="ECO:0007669"/>
    <property type="project" value="InterPro"/>
</dbReference>
<dbReference type="SUPFAM" id="SSF103473">
    <property type="entry name" value="MFS general substrate transporter"/>
    <property type="match status" value="1"/>
</dbReference>
<dbReference type="PANTHER" id="PTHR23502:SF51">
    <property type="entry name" value="QUINIDINE RESISTANCE PROTEIN 1-RELATED"/>
    <property type="match status" value="1"/>
</dbReference>
<protein>
    <submittedName>
        <fullName evidence="8">Quinidine resistance protein 2</fullName>
    </submittedName>
</protein>
<gene>
    <name evidence="8" type="primary">QDR2_1</name>
    <name evidence="8" type="ORF">A0J61_07736</name>
</gene>
<feature type="transmembrane region" description="Helical" evidence="6">
    <location>
        <begin position="223"/>
        <end position="248"/>
    </location>
</feature>
<dbReference type="Proteomes" id="UP000093000">
    <property type="component" value="Unassembled WGS sequence"/>
</dbReference>
<keyword evidence="5 6" id="KW-0472">Membrane</keyword>
<feature type="transmembrane region" description="Helical" evidence="6">
    <location>
        <begin position="22"/>
        <end position="42"/>
    </location>
</feature>
<evidence type="ECO:0000256" key="5">
    <source>
        <dbReference type="ARBA" id="ARBA00023136"/>
    </source>
</evidence>
<organism evidence="8 9">
    <name type="scientific">Choanephora cucurbitarum</name>
    <dbReference type="NCBI Taxonomy" id="101091"/>
    <lineage>
        <taxon>Eukaryota</taxon>
        <taxon>Fungi</taxon>
        <taxon>Fungi incertae sedis</taxon>
        <taxon>Mucoromycota</taxon>
        <taxon>Mucoromycotina</taxon>
        <taxon>Mucoromycetes</taxon>
        <taxon>Mucorales</taxon>
        <taxon>Mucorineae</taxon>
        <taxon>Choanephoraceae</taxon>
        <taxon>Choanephoroideae</taxon>
        <taxon>Choanephora</taxon>
    </lineage>
</organism>
<evidence type="ECO:0000256" key="2">
    <source>
        <dbReference type="ARBA" id="ARBA00022448"/>
    </source>
</evidence>
<dbReference type="OrthoDB" id="440553at2759"/>
<dbReference type="InterPro" id="IPR011701">
    <property type="entry name" value="MFS"/>
</dbReference>
<feature type="domain" description="Major facilitator superfamily (MFS) profile" evidence="7">
    <location>
        <begin position="1"/>
        <end position="309"/>
    </location>
</feature>
<dbReference type="InterPro" id="IPR020846">
    <property type="entry name" value="MFS_dom"/>
</dbReference>
<evidence type="ECO:0000256" key="3">
    <source>
        <dbReference type="ARBA" id="ARBA00022692"/>
    </source>
</evidence>
<evidence type="ECO:0000313" key="9">
    <source>
        <dbReference type="Proteomes" id="UP000093000"/>
    </source>
</evidence>
<dbReference type="PANTHER" id="PTHR23502">
    <property type="entry name" value="MAJOR FACILITATOR SUPERFAMILY"/>
    <property type="match status" value="1"/>
</dbReference>
<feature type="transmembrane region" description="Helical" evidence="6">
    <location>
        <begin position="96"/>
        <end position="118"/>
    </location>
</feature>
<dbReference type="PROSITE" id="PS50850">
    <property type="entry name" value="MFS"/>
    <property type="match status" value="1"/>
</dbReference>
<name>A0A1C7N5C9_9FUNG</name>
<sequence length="333" mass="37202">MSGPLIGPLVGGIISHSLGWRWIFWITLIIGGTSIFSVTLFVPETLRALVGNGSGYANPTPFQFVARRQGKLDEKKIQAIKETQGPRPRMNFFSPFLYLMEPDVFVMLMFSAFIYMSMYSFMTSTTKQLSMRYGLSELEIGFCYLCMGSGTIIGGLIKGKMLDKDFRKVNEEACLKNPDQKEVEICFYKARLSSCWVSLFFSDVLPIVYGWCLQKNTHLAIPLILQFLTGVSNASLTICIQSLLIDLFPGKGASITASNNLTRCILGAIASSVIDPGIEGVGVGWMFTIIGLLVTLLNISIPVLLKFGPRWRAQRIERLKQNNGQLTFRFFKH</sequence>
<evidence type="ECO:0000313" key="8">
    <source>
        <dbReference type="EMBL" id="OBZ84217.1"/>
    </source>
</evidence>
<evidence type="ECO:0000256" key="1">
    <source>
        <dbReference type="ARBA" id="ARBA00004141"/>
    </source>
</evidence>
<reference evidence="8 9" key="1">
    <citation type="submission" date="2016-03" db="EMBL/GenBank/DDBJ databases">
        <title>Choanephora cucurbitarum.</title>
        <authorList>
            <person name="Min B."/>
            <person name="Park H."/>
            <person name="Park J.-H."/>
            <person name="Shin H.-D."/>
            <person name="Choi I.-G."/>
        </authorList>
    </citation>
    <scope>NUCLEOTIDE SEQUENCE [LARGE SCALE GENOMIC DNA]</scope>
    <source>
        <strain evidence="8 9">KUS-F28377</strain>
    </source>
</reference>
<dbReference type="AlphaFoldDB" id="A0A1C7N5C9"/>
<accession>A0A1C7N5C9</accession>
<comment type="caution">
    <text evidence="8">The sequence shown here is derived from an EMBL/GenBank/DDBJ whole genome shotgun (WGS) entry which is preliminary data.</text>
</comment>
<comment type="subcellular location">
    <subcellularLocation>
        <location evidence="1">Membrane</location>
        <topology evidence="1">Multi-pass membrane protein</topology>
    </subcellularLocation>
</comment>
<keyword evidence="9" id="KW-1185">Reference proteome</keyword>
<evidence type="ECO:0000256" key="4">
    <source>
        <dbReference type="ARBA" id="ARBA00022989"/>
    </source>
</evidence>
<keyword evidence="3 6" id="KW-0812">Transmembrane</keyword>
<dbReference type="STRING" id="101091.A0A1C7N5C9"/>
<evidence type="ECO:0000259" key="7">
    <source>
        <dbReference type="PROSITE" id="PS50850"/>
    </source>
</evidence>